<evidence type="ECO:0000256" key="7">
    <source>
        <dbReference type="ARBA" id="ARBA00023014"/>
    </source>
</evidence>
<comment type="similarity">
    <text evidence="8">Belongs to the Mrp/NBP35 ATP-binding proteins family.</text>
</comment>
<name>A0A9D9DV35_9BACT</name>
<dbReference type="GO" id="GO:0051539">
    <property type="term" value="F:4 iron, 4 sulfur cluster binding"/>
    <property type="evidence" value="ECO:0007669"/>
    <property type="project" value="TreeGrafter"/>
</dbReference>
<dbReference type="SUPFAM" id="SSF52540">
    <property type="entry name" value="P-loop containing nucleoside triphosphate hydrolases"/>
    <property type="match status" value="1"/>
</dbReference>
<evidence type="ECO:0000256" key="6">
    <source>
        <dbReference type="ARBA" id="ARBA00023004"/>
    </source>
</evidence>
<evidence type="ECO:0000256" key="2">
    <source>
        <dbReference type="ARBA" id="ARBA00008205"/>
    </source>
</evidence>
<evidence type="ECO:0000256" key="4">
    <source>
        <dbReference type="ARBA" id="ARBA00022741"/>
    </source>
</evidence>
<dbReference type="GO" id="GO:0016226">
    <property type="term" value="P:iron-sulfur cluster assembly"/>
    <property type="evidence" value="ECO:0007669"/>
    <property type="project" value="InterPro"/>
</dbReference>
<dbReference type="GO" id="GO:0046872">
    <property type="term" value="F:metal ion binding"/>
    <property type="evidence" value="ECO:0007669"/>
    <property type="project" value="UniProtKB-KW"/>
</dbReference>
<dbReference type="AlphaFoldDB" id="A0A9D9DV35"/>
<comment type="similarity">
    <text evidence="1">In the N-terminal section; belongs to the MIP18 family.</text>
</comment>
<dbReference type="GO" id="GO:0016887">
    <property type="term" value="F:ATP hydrolysis activity"/>
    <property type="evidence" value="ECO:0007669"/>
    <property type="project" value="UniProtKB-UniRule"/>
</dbReference>
<organism evidence="10 11">
    <name type="scientific">Candidatus Pullibacteroides excrementavium</name>
    <dbReference type="NCBI Taxonomy" id="2840905"/>
    <lineage>
        <taxon>Bacteria</taxon>
        <taxon>Pseudomonadati</taxon>
        <taxon>Bacteroidota</taxon>
        <taxon>Bacteroidia</taxon>
        <taxon>Bacteroidales</taxon>
        <taxon>Candidatus Pullibacteroides</taxon>
    </lineage>
</organism>
<dbReference type="EMBL" id="JADIMZ010000121">
    <property type="protein sequence ID" value="MBO8433243.1"/>
    <property type="molecule type" value="Genomic_DNA"/>
</dbReference>
<protein>
    <recommendedName>
        <fullName evidence="8">Iron-sulfur cluster carrier protein</fullName>
    </recommendedName>
</protein>
<dbReference type="InterPro" id="IPR027417">
    <property type="entry name" value="P-loop_NTPase"/>
</dbReference>
<comment type="caution">
    <text evidence="10">The sequence shown here is derived from an EMBL/GenBank/DDBJ whole genome shotgun (WGS) entry which is preliminary data.</text>
</comment>
<sequence length="351" mass="37481">MNNTPGIEDVKAALSHVMDPELGADLVSLNMIQNIVVKGKTIAFDLVLTTPACPLKQVLSDNCKAAIAEYISPDYKVELNLTSSKPTQPQTDLSQLKDVKHIIAVASGKGGVGKSTVAANLALALAQEGKKVALVDADIYGPSIPTMFGLENVQPQGVQQGDKTLLLPIEKYGIKLISIGFFVDADKGLLWRGPMASNALKQMFTEALWDEIDYMVVDLPPGTGDIHITLVQTLPVSGAILVSSPQQVAIADVKRAAQMFQAVKVPMLGMVENMAYFVPSDMPEKKYYIFGQGACESYAAQMGLPMLAQIPMTEATARSGDAGKPEILNGDSPVTEAFRQLAAKVMTARAC</sequence>
<dbReference type="InterPro" id="IPR044304">
    <property type="entry name" value="NUBPL-like"/>
</dbReference>
<dbReference type="InterPro" id="IPR034904">
    <property type="entry name" value="FSCA_dom_sf"/>
</dbReference>
<dbReference type="HAMAP" id="MF_02040">
    <property type="entry name" value="Mrp_NBP35"/>
    <property type="match status" value="1"/>
</dbReference>
<dbReference type="SUPFAM" id="SSF117916">
    <property type="entry name" value="Fe-S cluster assembly (FSCA) domain-like"/>
    <property type="match status" value="1"/>
</dbReference>
<keyword evidence="4 8" id="KW-0547">Nucleotide-binding</keyword>
<dbReference type="CDD" id="cd02037">
    <property type="entry name" value="Mrp_NBP35"/>
    <property type="match status" value="1"/>
</dbReference>
<dbReference type="FunFam" id="3.40.50.300:FF:001119">
    <property type="entry name" value="Iron-sulfur cluster carrier protein"/>
    <property type="match status" value="1"/>
</dbReference>
<dbReference type="Gene3D" id="3.30.300.130">
    <property type="entry name" value="Fe-S cluster assembly (FSCA)"/>
    <property type="match status" value="1"/>
</dbReference>
<keyword evidence="6 8" id="KW-0408">Iron</keyword>
<comment type="subunit">
    <text evidence="8">Homodimer.</text>
</comment>
<reference evidence="10" key="2">
    <citation type="journal article" date="2021" name="PeerJ">
        <title>Extensive microbial diversity within the chicken gut microbiome revealed by metagenomics and culture.</title>
        <authorList>
            <person name="Gilroy R."/>
            <person name="Ravi A."/>
            <person name="Getino M."/>
            <person name="Pursley I."/>
            <person name="Horton D.L."/>
            <person name="Alikhan N.F."/>
            <person name="Baker D."/>
            <person name="Gharbi K."/>
            <person name="Hall N."/>
            <person name="Watson M."/>
            <person name="Adriaenssens E.M."/>
            <person name="Foster-Nyarko E."/>
            <person name="Jarju S."/>
            <person name="Secka A."/>
            <person name="Antonio M."/>
            <person name="Oren A."/>
            <person name="Chaudhuri R.R."/>
            <person name="La Ragione R."/>
            <person name="Hildebrand F."/>
            <person name="Pallen M.J."/>
        </authorList>
    </citation>
    <scope>NUCLEOTIDE SEQUENCE</scope>
    <source>
        <strain evidence="10">2889</strain>
    </source>
</reference>
<keyword evidence="5 8" id="KW-0067">ATP-binding</keyword>
<reference evidence="10" key="1">
    <citation type="submission" date="2020-10" db="EMBL/GenBank/DDBJ databases">
        <authorList>
            <person name="Gilroy R."/>
        </authorList>
    </citation>
    <scope>NUCLEOTIDE SEQUENCE</scope>
    <source>
        <strain evidence="10">2889</strain>
    </source>
</reference>
<dbReference type="GO" id="GO:0005524">
    <property type="term" value="F:ATP binding"/>
    <property type="evidence" value="ECO:0007669"/>
    <property type="project" value="UniProtKB-UniRule"/>
</dbReference>
<feature type="domain" description="MIP18 family-like" evidence="9">
    <location>
        <begin position="8"/>
        <end position="68"/>
    </location>
</feature>
<proteinExistence type="inferred from homology"/>
<evidence type="ECO:0000256" key="5">
    <source>
        <dbReference type="ARBA" id="ARBA00022840"/>
    </source>
</evidence>
<gene>
    <name evidence="10" type="ORF">IAB08_08155</name>
</gene>
<evidence type="ECO:0000256" key="8">
    <source>
        <dbReference type="HAMAP-Rule" id="MF_02040"/>
    </source>
</evidence>
<feature type="binding site" evidence="8">
    <location>
        <begin position="108"/>
        <end position="115"/>
    </location>
    <ligand>
        <name>ATP</name>
        <dbReference type="ChEBI" id="CHEBI:30616"/>
    </ligand>
</feature>
<evidence type="ECO:0000256" key="3">
    <source>
        <dbReference type="ARBA" id="ARBA00022723"/>
    </source>
</evidence>
<dbReference type="GO" id="GO:0140663">
    <property type="term" value="F:ATP-dependent FeS chaperone activity"/>
    <property type="evidence" value="ECO:0007669"/>
    <property type="project" value="InterPro"/>
</dbReference>
<evidence type="ECO:0000259" key="9">
    <source>
        <dbReference type="Pfam" id="PF01883"/>
    </source>
</evidence>
<comment type="similarity">
    <text evidence="2">In the C-terminal section; belongs to the Mrp/NBP35 ATP-binding proteins family.</text>
</comment>
<dbReference type="InterPro" id="IPR000808">
    <property type="entry name" value="Mrp-like_CS"/>
</dbReference>
<dbReference type="InterPro" id="IPR019591">
    <property type="entry name" value="Mrp/NBP35_ATP-bd"/>
</dbReference>
<keyword evidence="3 8" id="KW-0479">Metal-binding</keyword>
<evidence type="ECO:0000313" key="11">
    <source>
        <dbReference type="Proteomes" id="UP000823612"/>
    </source>
</evidence>
<keyword evidence="7 8" id="KW-0411">Iron-sulfur</keyword>
<evidence type="ECO:0000256" key="1">
    <source>
        <dbReference type="ARBA" id="ARBA00007352"/>
    </source>
</evidence>
<comment type="function">
    <text evidence="8">Binds and transfers iron-sulfur (Fe-S) clusters to target apoproteins. Can hydrolyze ATP.</text>
</comment>
<dbReference type="Pfam" id="PF01883">
    <property type="entry name" value="FeS_assembly_P"/>
    <property type="match status" value="1"/>
</dbReference>
<dbReference type="Pfam" id="PF10609">
    <property type="entry name" value="ParA"/>
    <property type="match status" value="1"/>
</dbReference>
<dbReference type="InterPro" id="IPR002744">
    <property type="entry name" value="MIP18-like"/>
</dbReference>
<dbReference type="Gene3D" id="3.40.50.300">
    <property type="entry name" value="P-loop containing nucleotide triphosphate hydrolases"/>
    <property type="match status" value="1"/>
</dbReference>
<evidence type="ECO:0000313" key="10">
    <source>
        <dbReference type="EMBL" id="MBO8433243.1"/>
    </source>
</evidence>
<dbReference type="PROSITE" id="PS01215">
    <property type="entry name" value="MRP"/>
    <property type="match status" value="1"/>
</dbReference>
<dbReference type="InterPro" id="IPR033756">
    <property type="entry name" value="YlxH/NBP35"/>
</dbReference>
<accession>A0A9D9DV35</accession>
<dbReference type="PANTHER" id="PTHR42961">
    <property type="entry name" value="IRON-SULFUR PROTEIN NUBPL"/>
    <property type="match status" value="1"/>
</dbReference>
<keyword evidence="8" id="KW-0378">Hydrolase</keyword>
<dbReference type="PANTHER" id="PTHR42961:SF2">
    <property type="entry name" value="IRON-SULFUR PROTEIN NUBPL"/>
    <property type="match status" value="1"/>
</dbReference>
<dbReference type="Proteomes" id="UP000823612">
    <property type="component" value="Unassembled WGS sequence"/>
</dbReference>